<protein>
    <recommendedName>
        <fullName evidence="5">F-box domain-containing protein</fullName>
    </recommendedName>
</protein>
<keyword evidence="1" id="KW-0175">Coiled coil</keyword>
<feature type="compositionally biased region" description="Low complexity" evidence="2">
    <location>
        <begin position="23"/>
        <end position="37"/>
    </location>
</feature>
<evidence type="ECO:0000256" key="1">
    <source>
        <dbReference type="SAM" id="Coils"/>
    </source>
</evidence>
<organism evidence="3 4">
    <name type="scientific">Armillaria novae-zelandiae</name>
    <dbReference type="NCBI Taxonomy" id="153914"/>
    <lineage>
        <taxon>Eukaryota</taxon>
        <taxon>Fungi</taxon>
        <taxon>Dikarya</taxon>
        <taxon>Basidiomycota</taxon>
        <taxon>Agaricomycotina</taxon>
        <taxon>Agaricomycetes</taxon>
        <taxon>Agaricomycetidae</taxon>
        <taxon>Agaricales</taxon>
        <taxon>Marasmiineae</taxon>
        <taxon>Physalacriaceae</taxon>
        <taxon>Armillaria</taxon>
    </lineage>
</organism>
<name>A0AA39PPN5_9AGAR</name>
<gene>
    <name evidence="3" type="ORF">IW261DRAFT_1603888</name>
</gene>
<sequence>MTDYPTQQFGLHTFTPKNPSNLGRSSSGYGSSCRSSAYSRKPLSSRIKELLKSNVPPSPKERLELAEVVAQCSRAMVDLEQRITQVQEMLDGLSRERDLCAEHLKNAKALLHPIHTLPHDILREIFVYCGKEWDDFCLTSTLHDSNKTALPLWTISQVSRQWRSCLHFASVVFRIP</sequence>
<dbReference type="AlphaFoldDB" id="A0AA39PPN5"/>
<feature type="coiled-coil region" evidence="1">
    <location>
        <begin position="69"/>
        <end position="96"/>
    </location>
</feature>
<proteinExistence type="predicted"/>
<evidence type="ECO:0000256" key="2">
    <source>
        <dbReference type="SAM" id="MobiDB-lite"/>
    </source>
</evidence>
<dbReference type="Proteomes" id="UP001175227">
    <property type="component" value="Unassembled WGS sequence"/>
</dbReference>
<feature type="compositionally biased region" description="Polar residues" evidence="2">
    <location>
        <begin position="1"/>
        <end position="22"/>
    </location>
</feature>
<evidence type="ECO:0000313" key="3">
    <source>
        <dbReference type="EMBL" id="KAK0487914.1"/>
    </source>
</evidence>
<feature type="region of interest" description="Disordered" evidence="2">
    <location>
        <begin position="1"/>
        <end position="37"/>
    </location>
</feature>
<keyword evidence="4" id="KW-1185">Reference proteome</keyword>
<comment type="caution">
    <text evidence="3">The sequence shown here is derived from an EMBL/GenBank/DDBJ whole genome shotgun (WGS) entry which is preliminary data.</text>
</comment>
<dbReference type="EMBL" id="JAUEPR010000003">
    <property type="protein sequence ID" value="KAK0487914.1"/>
    <property type="molecule type" value="Genomic_DNA"/>
</dbReference>
<evidence type="ECO:0000313" key="4">
    <source>
        <dbReference type="Proteomes" id="UP001175227"/>
    </source>
</evidence>
<evidence type="ECO:0008006" key="5">
    <source>
        <dbReference type="Google" id="ProtNLM"/>
    </source>
</evidence>
<reference evidence="3" key="1">
    <citation type="submission" date="2023-06" db="EMBL/GenBank/DDBJ databases">
        <authorList>
            <consortium name="Lawrence Berkeley National Laboratory"/>
            <person name="Ahrendt S."/>
            <person name="Sahu N."/>
            <person name="Indic B."/>
            <person name="Wong-Bajracharya J."/>
            <person name="Merenyi Z."/>
            <person name="Ke H.-M."/>
            <person name="Monk M."/>
            <person name="Kocsube S."/>
            <person name="Drula E."/>
            <person name="Lipzen A."/>
            <person name="Balint B."/>
            <person name="Henrissat B."/>
            <person name="Andreopoulos B."/>
            <person name="Martin F.M."/>
            <person name="Harder C.B."/>
            <person name="Rigling D."/>
            <person name="Ford K.L."/>
            <person name="Foster G.D."/>
            <person name="Pangilinan J."/>
            <person name="Papanicolaou A."/>
            <person name="Barry K."/>
            <person name="LaButti K."/>
            <person name="Viragh M."/>
            <person name="Koriabine M."/>
            <person name="Yan M."/>
            <person name="Riley R."/>
            <person name="Champramary S."/>
            <person name="Plett K.L."/>
            <person name="Tsai I.J."/>
            <person name="Slot J."/>
            <person name="Sipos G."/>
            <person name="Plett J."/>
            <person name="Nagy L.G."/>
            <person name="Grigoriev I.V."/>
        </authorList>
    </citation>
    <scope>NUCLEOTIDE SEQUENCE</scope>
    <source>
        <strain evidence="3">ICMP 16352</strain>
    </source>
</reference>
<accession>A0AA39PPN5</accession>